<evidence type="ECO:0000313" key="1">
    <source>
        <dbReference type="EMBL" id="MDL5056947.1"/>
    </source>
</evidence>
<name>A0ABT7LY58_9CYAN</name>
<accession>A0ABT7LY58</accession>
<sequence length="92" mass="10363">MTGDTAHAAQFARERSPALLIVQAQKENVDKFLKQAFFARIFNLPAATPFYPTAYEPVEWLADVDGLEPVTAVVGFNYAKSQFVILQVYRRP</sequence>
<reference evidence="1 2" key="1">
    <citation type="submission" date="2023-06" db="EMBL/GenBank/DDBJ databases">
        <title>Whole genome sequence of Oscillatoria calcuttensis NRMC-F 0142.</title>
        <authorList>
            <person name="Shakena Fathima T."/>
            <person name="Muralitharan G."/>
            <person name="Thajuddin N."/>
        </authorList>
    </citation>
    <scope>NUCLEOTIDE SEQUENCE [LARGE SCALE GENOMIC DNA]</scope>
    <source>
        <strain evidence="1 2">NRMC-F 0142</strain>
    </source>
</reference>
<proteinExistence type="predicted"/>
<evidence type="ECO:0000313" key="2">
    <source>
        <dbReference type="Proteomes" id="UP001230986"/>
    </source>
</evidence>
<gene>
    <name evidence="1" type="ORF">QQ055_05635</name>
</gene>
<dbReference type="RefSeq" id="WP_286004341.1">
    <property type="nucleotide sequence ID" value="NZ_JASVEJ010000021.1"/>
</dbReference>
<comment type="caution">
    <text evidence="1">The sequence shown here is derived from an EMBL/GenBank/DDBJ whole genome shotgun (WGS) entry which is preliminary data.</text>
</comment>
<keyword evidence="2" id="KW-1185">Reference proteome</keyword>
<organism evidence="1 2">
    <name type="scientific">Geitlerinema calcuttense NRMC-F 0142</name>
    <dbReference type="NCBI Taxonomy" id="2922238"/>
    <lineage>
        <taxon>Bacteria</taxon>
        <taxon>Bacillati</taxon>
        <taxon>Cyanobacteriota</taxon>
        <taxon>Cyanophyceae</taxon>
        <taxon>Geitlerinematales</taxon>
        <taxon>Geitlerinemataceae</taxon>
        <taxon>Geitlerinema</taxon>
    </lineage>
</organism>
<dbReference type="EMBL" id="JASVEJ010000021">
    <property type="protein sequence ID" value="MDL5056947.1"/>
    <property type="molecule type" value="Genomic_DNA"/>
</dbReference>
<protein>
    <submittedName>
        <fullName evidence="1">Uncharacterized protein</fullName>
    </submittedName>
</protein>
<dbReference type="Proteomes" id="UP001230986">
    <property type="component" value="Unassembled WGS sequence"/>
</dbReference>